<evidence type="ECO:0000313" key="3">
    <source>
        <dbReference type="Proteomes" id="UP000033947"/>
    </source>
</evidence>
<proteinExistence type="predicted"/>
<feature type="compositionally biased region" description="Polar residues" evidence="1">
    <location>
        <begin position="9"/>
        <end position="21"/>
    </location>
</feature>
<organism evidence="2 3">
    <name type="scientific">candidate division WWE3 bacterium GW2011_GWC2_41_23</name>
    <dbReference type="NCBI Taxonomy" id="1619123"/>
    <lineage>
        <taxon>Bacteria</taxon>
        <taxon>Katanobacteria</taxon>
    </lineage>
</organism>
<evidence type="ECO:0000256" key="1">
    <source>
        <dbReference type="SAM" id="MobiDB-lite"/>
    </source>
</evidence>
<sequence length="243" mass="27760">MEMTRESDSTFSDQETSNSTTGFGGGEEGVSEKVTSIVPVSPVQKPDSFQLMQSVLADQEARRKQSAKKAEDRKMKLESEKREEARIRKEIREGTGPSEKKLDEWRTEIGHEAEEKLLEYFMKIPVVTVVDWENHEKEVQMPGKVYVARVNAMQDWSGKGDFALSWGKEWILVDLTISNDSRVLAEKFEKERNGGPRVLKISRTTLNNAALGGEYYQDKVVSALREMVVAYKEDRLRKPQNRV</sequence>
<name>A0A0G0VQZ4_UNCKA</name>
<feature type="region of interest" description="Disordered" evidence="1">
    <location>
        <begin position="1"/>
        <end position="95"/>
    </location>
</feature>
<accession>A0A0G0VQZ4</accession>
<protein>
    <submittedName>
        <fullName evidence="2">Uncharacterized protein</fullName>
    </submittedName>
</protein>
<comment type="caution">
    <text evidence="2">The sequence shown here is derived from an EMBL/GenBank/DDBJ whole genome shotgun (WGS) entry which is preliminary data.</text>
</comment>
<gene>
    <name evidence="2" type="ORF">UU55_C0003G0028</name>
</gene>
<feature type="compositionally biased region" description="Basic and acidic residues" evidence="1">
    <location>
        <begin position="59"/>
        <end position="95"/>
    </location>
</feature>
<reference evidence="2 3" key="1">
    <citation type="journal article" date="2015" name="Nature">
        <title>rRNA introns, odd ribosomes, and small enigmatic genomes across a large radiation of phyla.</title>
        <authorList>
            <person name="Brown C.T."/>
            <person name="Hug L.A."/>
            <person name="Thomas B.C."/>
            <person name="Sharon I."/>
            <person name="Castelle C.J."/>
            <person name="Singh A."/>
            <person name="Wilkins M.J."/>
            <person name="Williams K.H."/>
            <person name="Banfield J.F."/>
        </authorList>
    </citation>
    <scope>NUCLEOTIDE SEQUENCE [LARGE SCALE GENOMIC DNA]</scope>
</reference>
<dbReference type="Proteomes" id="UP000033947">
    <property type="component" value="Unassembled WGS sequence"/>
</dbReference>
<evidence type="ECO:0000313" key="2">
    <source>
        <dbReference type="EMBL" id="KKS03314.1"/>
    </source>
</evidence>
<dbReference type="EMBL" id="LCBB01000003">
    <property type="protein sequence ID" value="KKS03314.1"/>
    <property type="molecule type" value="Genomic_DNA"/>
</dbReference>
<dbReference type="AlphaFoldDB" id="A0A0G0VQZ4"/>